<dbReference type="Gene3D" id="3.20.20.140">
    <property type="entry name" value="Metal-dependent hydrolases"/>
    <property type="match status" value="1"/>
</dbReference>
<dbReference type="SUPFAM" id="SSF51556">
    <property type="entry name" value="Metallo-dependent hydrolases"/>
    <property type="match status" value="1"/>
</dbReference>
<dbReference type="GO" id="GO:0046872">
    <property type="term" value="F:metal ion binding"/>
    <property type="evidence" value="ECO:0007669"/>
    <property type="project" value="UniProtKB-KW"/>
</dbReference>
<dbReference type="RefSeq" id="WP_160799522.1">
    <property type="nucleotide sequence ID" value="NZ_WUUL01000001.1"/>
</dbReference>
<evidence type="ECO:0000256" key="3">
    <source>
        <dbReference type="ARBA" id="ARBA00022833"/>
    </source>
</evidence>
<feature type="binding site" evidence="4">
    <location>
        <position position="65"/>
    </location>
    <ligand>
        <name>Zn(2+)</name>
        <dbReference type="ChEBI" id="CHEBI:29105"/>
    </ligand>
</feature>
<evidence type="ECO:0000256" key="1">
    <source>
        <dbReference type="ARBA" id="ARBA00022723"/>
    </source>
</evidence>
<feature type="binding site" evidence="4">
    <location>
        <position position="144"/>
    </location>
    <ligand>
        <name>substrate</name>
    </ligand>
</feature>
<dbReference type="Proteomes" id="UP000430692">
    <property type="component" value="Unassembled WGS sequence"/>
</dbReference>
<feature type="binding site" evidence="4">
    <location>
        <position position="299"/>
    </location>
    <ligand>
        <name>Zn(2+)</name>
        <dbReference type="ChEBI" id="CHEBI:29105"/>
    </ligand>
</feature>
<evidence type="ECO:0000256" key="4">
    <source>
        <dbReference type="HAMAP-Rule" id="MF_01281"/>
    </source>
</evidence>
<keyword evidence="3 4" id="KW-0862">Zinc</keyword>
<evidence type="ECO:0000313" key="7">
    <source>
        <dbReference type="Proteomes" id="UP000430692"/>
    </source>
</evidence>
<feature type="binding site" evidence="4">
    <location>
        <position position="299"/>
    </location>
    <ligand>
        <name>substrate</name>
    </ligand>
</feature>
<comment type="catalytic activity">
    <reaction evidence="4">
        <text>S-methyl-5'-thioadenosine + H2O + H(+) = S-methyl-5'-thioinosine + NH4(+)</text>
        <dbReference type="Rhea" id="RHEA:25025"/>
        <dbReference type="ChEBI" id="CHEBI:15377"/>
        <dbReference type="ChEBI" id="CHEBI:15378"/>
        <dbReference type="ChEBI" id="CHEBI:17509"/>
        <dbReference type="ChEBI" id="CHEBI:28938"/>
        <dbReference type="ChEBI" id="CHEBI:48595"/>
        <dbReference type="EC" id="3.5.4.31"/>
    </reaction>
</comment>
<dbReference type="PANTHER" id="PTHR43794">
    <property type="entry name" value="AMINOHYDROLASE SSNA-RELATED"/>
    <property type="match status" value="1"/>
</dbReference>
<protein>
    <recommendedName>
        <fullName evidence="4">5-methylthioadenosine/S-adenosylhomocysteine deaminase</fullName>
        <shortName evidence="4">MTA/SAH deaminase</shortName>
        <ecNumber evidence="4">3.5.4.28</ecNumber>
        <ecNumber evidence="4">3.5.4.31</ecNumber>
    </recommendedName>
</protein>
<dbReference type="EC" id="3.5.4.31" evidence="4"/>
<feature type="binding site" evidence="4">
    <location>
        <position position="184"/>
    </location>
    <ligand>
        <name>substrate</name>
    </ligand>
</feature>
<sequence length="431" mass="47322">MKTAYTNALILTMLQDYSPFIGTLVVENEVILGVYEGTALPITVDQKIDMSNKALLPGFINTHGHTSMSLLRGYADDLPLQEWLEEKMWPLEGKYRREQIIAGTSLSIAEMIRSGTTCFLDMYDYMDTVAELVEETGLRASLCRGCIGFGDDSLRSRKLKEATDFAKNWNGAAGGRITTMMSPHAPYTCTPEYISQFIEKAQDLRLPIHTHMSETAREVAQNVEAYGKRPVAHLDSLGFFDIPSLVAHAVHLTDDEIALLGAKNVKVSHNPGSNLKLGSGVAPISKMIDAGIRPSLGTDSSASNNNLDLLEEIQLAALIHKGVTQDPQAVPAKIALQMGTIYGAEALFLDQDTGTIQNGKKADFITIDLTGTHMQPTHDIVSHIVYSASRNDVVDVYVDGKALMVNRELTTIDEEKVSYEANRSFQELAQR</sequence>
<name>A0A6I4VM51_9BACL</name>
<comment type="similarity">
    <text evidence="4">Belongs to the metallo-dependent hydrolases superfamily. MTA/SAH deaminase family.</text>
</comment>
<comment type="function">
    <text evidence="4">Catalyzes the deamination of 5-methylthioadenosine and S-adenosyl-L-homocysteine into 5-methylthioinosine and S-inosyl-L-homocysteine, respectively. Is also able to deaminate adenosine.</text>
</comment>
<dbReference type="FunFam" id="3.20.20.140:FF:000014">
    <property type="entry name" value="5-methylthioadenosine/S-adenosylhomocysteine deaminase"/>
    <property type="match status" value="1"/>
</dbReference>
<comment type="caution">
    <text evidence="6">The sequence shown here is derived from an EMBL/GenBank/DDBJ whole genome shotgun (WGS) entry which is preliminary data.</text>
</comment>
<feature type="binding site" evidence="4">
    <location>
        <position position="211"/>
    </location>
    <ligand>
        <name>Zn(2+)</name>
        <dbReference type="ChEBI" id="CHEBI:29105"/>
    </ligand>
</feature>
<dbReference type="EMBL" id="WUUL01000001">
    <property type="protein sequence ID" value="MXQ52507.1"/>
    <property type="molecule type" value="Genomic_DNA"/>
</dbReference>
<feature type="binding site" evidence="4">
    <location>
        <position position="214"/>
    </location>
    <ligand>
        <name>substrate</name>
    </ligand>
</feature>
<dbReference type="Gene3D" id="2.30.40.10">
    <property type="entry name" value="Urease, subunit C, domain 1"/>
    <property type="match status" value="1"/>
</dbReference>
<evidence type="ECO:0000313" key="6">
    <source>
        <dbReference type="EMBL" id="MXQ52507.1"/>
    </source>
</evidence>
<proteinExistence type="inferred from homology"/>
<dbReference type="HAMAP" id="MF_01281">
    <property type="entry name" value="MTA_SAH_deamin"/>
    <property type="match status" value="1"/>
</dbReference>
<evidence type="ECO:0000259" key="5">
    <source>
        <dbReference type="Pfam" id="PF01979"/>
    </source>
</evidence>
<dbReference type="EC" id="3.5.4.28" evidence="4"/>
<dbReference type="CDD" id="cd01298">
    <property type="entry name" value="ATZ_TRZ_like"/>
    <property type="match status" value="1"/>
</dbReference>
<dbReference type="AlphaFoldDB" id="A0A6I4VM51"/>
<dbReference type="GO" id="GO:0090614">
    <property type="term" value="F:5'-methylthioadenosine deaminase activity"/>
    <property type="evidence" value="ECO:0007669"/>
    <property type="project" value="UniProtKB-UniRule"/>
</dbReference>
<dbReference type="InterPro" id="IPR050287">
    <property type="entry name" value="MTA/SAH_deaminase"/>
</dbReference>
<dbReference type="GO" id="GO:0050270">
    <property type="term" value="F:S-adenosylhomocysteine deaminase activity"/>
    <property type="evidence" value="ECO:0007669"/>
    <property type="project" value="UniProtKB-UniRule"/>
</dbReference>
<accession>A0A6I4VM51</accession>
<organism evidence="6 7">
    <name type="scientific">Shimazuella alba</name>
    <dbReference type="NCBI Taxonomy" id="2690964"/>
    <lineage>
        <taxon>Bacteria</taxon>
        <taxon>Bacillati</taxon>
        <taxon>Bacillota</taxon>
        <taxon>Bacilli</taxon>
        <taxon>Bacillales</taxon>
        <taxon>Thermoactinomycetaceae</taxon>
        <taxon>Shimazuella</taxon>
    </lineage>
</organism>
<dbReference type="InterPro" id="IPR006680">
    <property type="entry name" value="Amidohydro-rel"/>
</dbReference>
<keyword evidence="7" id="KW-1185">Reference proteome</keyword>
<dbReference type="InterPro" id="IPR023512">
    <property type="entry name" value="Deaminase_MtaD/DadD"/>
</dbReference>
<gene>
    <name evidence="4" type="primary">mtaD</name>
    <name evidence="6" type="ORF">GSM42_01805</name>
</gene>
<feature type="binding site" evidence="4">
    <location>
        <position position="63"/>
    </location>
    <ligand>
        <name>Zn(2+)</name>
        <dbReference type="ChEBI" id="CHEBI:29105"/>
    </ligand>
</feature>
<dbReference type="PANTHER" id="PTHR43794:SF11">
    <property type="entry name" value="AMIDOHYDROLASE-RELATED DOMAIN-CONTAINING PROTEIN"/>
    <property type="match status" value="1"/>
</dbReference>
<keyword evidence="2 4" id="KW-0378">Hydrolase</keyword>
<feature type="binding site" evidence="4">
    <location>
        <position position="92"/>
    </location>
    <ligand>
        <name>substrate</name>
    </ligand>
</feature>
<comment type="catalytic activity">
    <reaction evidence="4">
        <text>S-adenosyl-L-homocysteine + H2O + H(+) = S-inosyl-L-homocysteine + NH4(+)</text>
        <dbReference type="Rhea" id="RHEA:20716"/>
        <dbReference type="ChEBI" id="CHEBI:15377"/>
        <dbReference type="ChEBI" id="CHEBI:15378"/>
        <dbReference type="ChEBI" id="CHEBI:28938"/>
        <dbReference type="ChEBI" id="CHEBI:57856"/>
        <dbReference type="ChEBI" id="CHEBI:57985"/>
        <dbReference type="EC" id="3.5.4.28"/>
    </reaction>
</comment>
<dbReference type="Pfam" id="PF01979">
    <property type="entry name" value="Amidohydro_1"/>
    <property type="match status" value="1"/>
</dbReference>
<keyword evidence="1 4" id="KW-0479">Metal-binding</keyword>
<dbReference type="InterPro" id="IPR011059">
    <property type="entry name" value="Metal-dep_hydrolase_composite"/>
</dbReference>
<evidence type="ECO:0000256" key="2">
    <source>
        <dbReference type="ARBA" id="ARBA00022801"/>
    </source>
</evidence>
<reference evidence="6 7" key="1">
    <citation type="submission" date="2019-12" db="EMBL/GenBank/DDBJ databases">
        <title>Whole-genome analyses of novel actinobacteria.</title>
        <authorList>
            <person name="Sahin N."/>
            <person name="Saygin H."/>
        </authorList>
    </citation>
    <scope>NUCLEOTIDE SEQUENCE [LARGE SCALE GENOMIC DNA]</scope>
    <source>
        <strain evidence="6 7">KC615</strain>
    </source>
</reference>
<feature type="domain" description="Amidohydrolase-related" evidence="5">
    <location>
        <begin position="55"/>
        <end position="402"/>
    </location>
</feature>
<feature type="binding site" evidence="4">
    <location>
        <position position="155"/>
    </location>
    <ligand>
        <name>substrate</name>
    </ligand>
</feature>
<dbReference type="InterPro" id="IPR032466">
    <property type="entry name" value="Metal_Hydrolase"/>
</dbReference>
<comment type="cofactor">
    <cofactor evidence="4">
        <name>Zn(2+)</name>
        <dbReference type="ChEBI" id="CHEBI:29105"/>
    </cofactor>
    <text evidence="4">Binds 1 zinc ion per subunit.</text>
</comment>
<dbReference type="SUPFAM" id="SSF51338">
    <property type="entry name" value="Composite domain of metallo-dependent hydrolases"/>
    <property type="match status" value="1"/>
</dbReference>